<keyword evidence="3" id="KW-1185">Reference proteome</keyword>
<dbReference type="Proteomes" id="UP001595548">
    <property type="component" value="Unassembled WGS sequence"/>
</dbReference>
<evidence type="ECO:0000256" key="1">
    <source>
        <dbReference type="SAM" id="Phobius"/>
    </source>
</evidence>
<name>A0ABV7HZE3_9GAMM</name>
<proteinExistence type="predicted"/>
<evidence type="ECO:0000313" key="3">
    <source>
        <dbReference type="Proteomes" id="UP001595548"/>
    </source>
</evidence>
<reference evidence="3" key="1">
    <citation type="journal article" date="2019" name="Int. J. Syst. Evol. Microbiol.">
        <title>The Global Catalogue of Microorganisms (GCM) 10K type strain sequencing project: providing services to taxonomists for standard genome sequencing and annotation.</title>
        <authorList>
            <consortium name="The Broad Institute Genomics Platform"/>
            <consortium name="The Broad Institute Genome Sequencing Center for Infectious Disease"/>
            <person name="Wu L."/>
            <person name="Ma J."/>
        </authorList>
    </citation>
    <scope>NUCLEOTIDE SEQUENCE [LARGE SCALE GENOMIC DNA]</scope>
    <source>
        <strain evidence="3">KCTC 52141</strain>
    </source>
</reference>
<protein>
    <submittedName>
        <fullName evidence="2">Uncharacterized protein</fullName>
    </submittedName>
</protein>
<evidence type="ECO:0000313" key="2">
    <source>
        <dbReference type="EMBL" id="MFC3156701.1"/>
    </source>
</evidence>
<organism evidence="2 3">
    <name type="scientific">Gilvimarinus japonicus</name>
    <dbReference type="NCBI Taxonomy" id="1796469"/>
    <lineage>
        <taxon>Bacteria</taxon>
        <taxon>Pseudomonadati</taxon>
        <taxon>Pseudomonadota</taxon>
        <taxon>Gammaproteobacteria</taxon>
        <taxon>Cellvibrionales</taxon>
        <taxon>Cellvibrionaceae</taxon>
        <taxon>Gilvimarinus</taxon>
    </lineage>
</organism>
<feature type="transmembrane region" description="Helical" evidence="1">
    <location>
        <begin position="16"/>
        <end position="36"/>
    </location>
</feature>
<keyword evidence="1" id="KW-0812">Transmembrane</keyword>
<accession>A0ABV7HZE3</accession>
<keyword evidence="1" id="KW-1133">Transmembrane helix</keyword>
<keyword evidence="1" id="KW-0472">Membrane</keyword>
<sequence>MGSKLDVDYGGFDRRSLFWGAVAAAAVAGVLSERIAPDKNLPLKALRYGSLSMRLFG</sequence>
<dbReference type="EMBL" id="JBHRTL010000031">
    <property type="protein sequence ID" value="MFC3156701.1"/>
    <property type="molecule type" value="Genomic_DNA"/>
</dbReference>
<gene>
    <name evidence="2" type="ORF">ACFOEB_15930</name>
</gene>
<dbReference type="RefSeq" id="WP_382418049.1">
    <property type="nucleotide sequence ID" value="NZ_AP031500.1"/>
</dbReference>
<comment type="caution">
    <text evidence="2">The sequence shown here is derived from an EMBL/GenBank/DDBJ whole genome shotgun (WGS) entry which is preliminary data.</text>
</comment>